<dbReference type="GO" id="GO:0003700">
    <property type="term" value="F:DNA-binding transcription factor activity"/>
    <property type="evidence" value="ECO:0007669"/>
    <property type="project" value="InterPro"/>
</dbReference>
<evidence type="ECO:0000256" key="3">
    <source>
        <dbReference type="SAM" id="MobiDB-lite"/>
    </source>
</evidence>
<accession>A0A1D6JC58</accession>
<keyword evidence="1" id="KW-0805">Transcription regulation</keyword>
<proteinExistence type="predicted"/>
<feature type="region of interest" description="Disordered" evidence="3">
    <location>
        <begin position="228"/>
        <end position="257"/>
    </location>
</feature>
<dbReference type="PROSITE" id="PS50888">
    <property type="entry name" value="BHLH"/>
    <property type="match status" value="1"/>
</dbReference>
<name>A0A1D6JC58_MAIZE</name>
<dbReference type="PANTHER" id="PTHR46196">
    <property type="entry name" value="TRANSCRIPTION FACTOR BHLH155-LIKE ISOFORM X1-RELATED"/>
    <property type="match status" value="1"/>
</dbReference>
<dbReference type="InParanoid" id="A0A1D6JC58"/>
<dbReference type="STRING" id="4577.A0A1D6JC58"/>
<protein>
    <submittedName>
        <fullName evidence="4">Transcription factor bHLH157</fullName>
    </submittedName>
</protein>
<dbReference type="PANTHER" id="PTHR46196:SF8">
    <property type="entry name" value="TRANSCRIPTION FACTOR BHLH157"/>
    <property type="match status" value="1"/>
</dbReference>
<feature type="compositionally biased region" description="Polar residues" evidence="3">
    <location>
        <begin position="605"/>
        <end position="640"/>
    </location>
</feature>
<dbReference type="ExpressionAtlas" id="A0A1D6JC58">
    <property type="expression patterns" value="baseline and differential"/>
</dbReference>
<dbReference type="Pfam" id="PF14215">
    <property type="entry name" value="bHLH-MYC_N"/>
    <property type="match status" value="1"/>
</dbReference>
<feature type="compositionally biased region" description="Basic and acidic residues" evidence="3">
    <location>
        <begin position="650"/>
        <end position="663"/>
    </location>
</feature>
<organism evidence="4">
    <name type="scientific">Zea mays</name>
    <name type="common">Maize</name>
    <dbReference type="NCBI Taxonomy" id="4577"/>
    <lineage>
        <taxon>Eukaryota</taxon>
        <taxon>Viridiplantae</taxon>
        <taxon>Streptophyta</taxon>
        <taxon>Embryophyta</taxon>
        <taxon>Tracheophyta</taxon>
        <taxon>Spermatophyta</taxon>
        <taxon>Magnoliopsida</taxon>
        <taxon>Liliopsida</taxon>
        <taxon>Poales</taxon>
        <taxon>Poaceae</taxon>
        <taxon>PACMAD clade</taxon>
        <taxon>Panicoideae</taxon>
        <taxon>Andropogonodae</taxon>
        <taxon>Andropogoneae</taxon>
        <taxon>Tripsacinae</taxon>
        <taxon>Zea</taxon>
    </lineage>
</organism>
<dbReference type="InterPro" id="IPR043561">
    <property type="entry name" value="LHW-like"/>
</dbReference>
<gene>
    <name evidence="4" type="ORF">ZEAMMB73_Zm00001d026097</name>
</gene>
<sequence length="868" mass="95533">MEAALGALCRAGGWSYAAVWRFHPQDPRILTGVTPFDTRLLTLGDCYCEDEAKAMVQKMLNLVEVVGEGILGQALVSGECQWIYDDTCHALNQISHADNGDLHQTVNFNKEEVPPFQGYTWWQHQFLSGMKTIAVLPLQLHGLVQFGSTRKVPRSSVFLNQVRDIFDRMKNASSDGPMEYTQNNSLACGQQPILTSSRPVNDMLVHNKVNPLQTEKLLEDIERTESIRSSICSPSNSQRSLNDLTSHGTGNSSMDTNILAMPVNSKSIYDLKRFDNVTELFHRSSNDRIGFQVSSSKEPDSTIAGVMSEYKSLNNIHMTENDSCGQNIGYTPYLYTTTNSSNSGLDELSYSGVALSSSFTAVSGKVKDCLQTESDKFLCKSVSFGSNPCASKFQENRLSPYHALMHEQSLIPDPGESVRLLSQEESFIVQGDSSQFKDTADFTGQGNSTFPELPNRSPEEATAETLENNMKDCSGNNSLLETMMLDLSTNSFVQDWWDNSVLLAENLPNSSEKDPEPAMELANRHSLPTGERGSPFIPVIEQLLGDVAHPPTPTGHSSLEAEATALAGRVSDYQLPQFAFRDCLTVDNAQIPALACSNYTCRTRSAQNGSSEVPSANVSVDDTCSLNTANSNGSQSSNPEGTKVAKRRARAGESTRPRPKDRQLIQDRVKELREIVPNGAKCSIDALLERTIKHMLFLQSVNKYAEKIKQADEPKIIDKGSGVILKDNPVAGTNGGATWAYEVAGQTMVCPIIIEDLSPPGQMLVEMLCEEQGLFLEIADNIRGIGLTVLKGRMELCDGKIWSRFLVEANREVTRMDIFLSLVQLLEQNSLVRSTDQMAKVMNNGVPSFANHQRSPLLVPVGIPERLQ</sequence>
<dbReference type="AlphaFoldDB" id="A0A1D6JC58"/>
<feature type="region of interest" description="Disordered" evidence="3">
    <location>
        <begin position="605"/>
        <end position="663"/>
    </location>
</feature>
<feature type="compositionally biased region" description="Polar residues" evidence="3">
    <location>
        <begin position="241"/>
        <end position="256"/>
    </location>
</feature>
<dbReference type="InterPro" id="IPR025610">
    <property type="entry name" value="MYC/MYB_N"/>
</dbReference>
<dbReference type="GO" id="GO:0046983">
    <property type="term" value="F:protein dimerization activity"/>
    <property type="evidence" value="ECO:0007669"/>
    <property type="project" value="InterPro"/>
</dbReference>
<evidence type="ECO:0000313" key="4">
    <source>
        <dbReference type="EMBL" id="AQK45463.1"/>
    </source>
</evidence>
<keyword evidence="2" id="KW-0804">Transcription</keyword>
<dbReference type="SMR" id="A0A1D6JC58"/>
<evidence type="ECO:0000256" key="1">
    <source>
        <dbReference type="ARBA" id="ARBA00023015"/>
    </source>
</evidence>
<evidence type="ECO:0000256" key="2">
    <source>
        <dbReference type="ARBA" id="ARBA00023163"/>
    </source>
</evidence>
<feature type="compositionally biased region" description="Low complexity" evidence="3">
    <location>
        <begin position="228"/>
        <end position="240"/>
    </location>
</feature>
<reference evidence="4" key="1">
    <citation type="submission" date="2015-12" db="EMBL/GenBank/DDBJ databases">
        <title>Update maize B73 reference genome by single molecule sequencing technologies.</title>
        <authorList>
            <consortium name="Maize Genome Sequencing Project"/>
            <person name="Ware D."/>
        </authorList>
    </citation>
    <scope>NUCLEOTIDE SEQUENCE</scope>
    <source>
        <tissue evidence="4">Seedling</tissue>
    </source>
</reference>
<dbReference type="EMBL" id="CM000786">
    <property type="protein sequence ID" value="AQK45463.1"/>
    <property type="molecule type" value="Genomic_DNA"/>
</dbReference>
<dbReference type="Pfam" id="PF23176">
    <property type="entry name" value="bHLH_LHW"/>
    <property type="match status" value="1"/>
</dbReference>
<dbReference type="InterPro" id="IPR011598">
    <property type="entry name" value="bHLH_dom"/>
</dbReference>